<dbReference type="RefSeq" id="WP_161352455.1">
    <property type="nucleotide sequence ID" value="NZ_WTUX01000019.1"/>
</dbReference>
<name>A0A845MAK9_9RHOB</name>
<comment type="caution">
    <text evidence="1">The sequence shown here is derived from an EMBL/GenBank/DDBJ whole genome shotgun (WGS) entry which is preliminary data.</text>
</comment>
<dbReference type="AlphaFoldDB" id="A0A845MAK9"/>
<reference evidence="1 2" key="1">
    <citation type="submission" date="2019-12" db="EMBL/GenBank/DDBJ databases">
        <title>Maritimibacter sp. nov. sp. isolated from sea sand.</title>
        <authorList>
            <person name="Kim J."/>
            <person name="Jeong S.E."/>
            <person name="Jung H.S."/>
            <person name="Jeon C.O."/>
        </authorList>
    </citation>
    <scope>NUCLEOTIDE SEQUENCE [LARGE SCALE GENOMIC DNA]</scope>
    <source>
        <strain evidence="1 2">DP07</strain>
    </source>
</reference>
<proteinExistence type="predicted"/>
<organism evidence="1 2">
    <name type="scientific">Maritimibacter harenae</name>
    <dbReference type="NCBI Taxonomy" id="2606218"/>
    <lineage>
        <taxon>Bacteria</taxon>
        <taxon>Pseudomonadati</taxon>
        <taxon>Pseudomonadota</taxon>
        <taxon>Alphaproteobacteria</taxon>
        <taxon>Rhodobacterales</taxon>
        <taxon>Roseobacteraceae</taxon>
        <taxon>Maritimibacter</taxon>
    </lineage>
</organism>
<accession>A0A845MAK9</accession>
<evidence type="ECO:0000313" key="1">
    <source>
        <dbReference type="EMBL" id="MZR14324.1"/>
    </source>
</evidence>
<protein>
    <submittedName>
        <fullName evidence="1">Uncharacterized protein</fullName>
    </submittedName>
</protein>
<gene>
    <name evidence="1" type="ORF">GQE99_14995</name>
</gene>
<keyword evidence="2" id="KW-1185">Reference proteome</keyword>
<evidence type="ECO:0000313" key="2">
    <source>
        <dbReference type="Proteomes" id="UP000467322"/>
    </source>
</evidence>
<sequence length="108" mass="11988">MNQFSPVRTQTENPLSAFLDQHGAGLARLLEHIYGPLGAAAFRELSRFGSAPPQARDASLVTALEEATGLLLDFVGMPLRAPDNIRPQEFDQALRWYAARLRDLRLRG</sequence>
<dbReference type="EMBL" id="WTUX01000019">
    <property type="protein sequence ID" value="MZR14324.1"/>
    <property type="molecule type" value="Genomic_DNA"/>
</dbReference>
<dbReference type="Proteomes" id="UP000467322">
    <property type="component" value="Unassembled WGS sequence"/>
</dbReference>